<dbReference type="STRING" id="504797.SAMN05421678_10855"/>
<sequence>MDNRNARIAAVIAAVVAVLSVVALMVSTYLGGDSRTPAAAEPTATTGEVDGPPAPAGPELPTPTPTAPNEGSDHADDPYTPDARTKATLIRVSTRFLAEWKRPGTPAERTTRLRPYATEWLTTRLARVDPADLPTASVKGRPAIVAATPYAAATSTLFDDGIRIRCNLVLDTTGWRVSEVLPDSDTPVPSPTVEPSTSPSKTPAARPGKPAATASPEPSPSTTKRAGAP</sequence>
<feature type="compositionally biased region" description="Pro residues" evidence="1">
    <location>
        <begin position="52"/>
        <end position="66"/>
    </location>
</feature>
<evidence type="ECO:0000313" key="2">
    <source>
        <dbReference type="EMBL" id="NYH86474.1"/>
    </source>
</evidence>
<name>A0A1I2U7I6_9ACTN</name>
<dbReference type="RefSeq" id="WP_092883875.1">
    <property type="nucleotide sequence ID" value="NZ_FOOI01000008.1"/>
</dbReference>
<evidence type="ECO:0000256" key="1">
    <source>
        <dbReference type="SAM" id="MobiDB-lite"/>
    </source>
</evidence>
<accession>A0A1I2U7I6</accession>
<feature type="compositionally biased region" description="Low complexity" evidence="1">
    <location>
        <begin position="210"/>
        <end position="223"/>
    </location>
</feature>
<feature type="compositionally biased region" description="Low complexity" evidence="1">
    <location>
        <begin position="191"/>
        <end position="203"/>
    </location>
</feature>
<evidence type="ECO:0000313" key="3">
    <source>
        <dbReference type="EMBL" id="SFG73084.1"/>
    </source>
</evidence>
<feature type="region of interest" description="Disordered" evidence="1">
    <location>
        <begin position="32"/>
        <end position="84"/>
    </location>
</feature>
<dbReference type="EMBL" id="FOOI01000008">
    <property type="protein sequence ID" value="SFG73084.1"/>
    <property type="molecule type" value="Genomic_DNA"/>
</dbReference>
<reference evidence="2 5" key="2">
    <citation type="submission" date="2020-07" db="EMBL/GenBank/DDBJ databases">
        <title>Sequencing the genomes of 1000 actinobacteria strains.</title>
        <authorList>
            <person name="Klenk H.-P."/>
        </authorList>
    </citation>
    <scope>NUCLEOTIDE SEQUENCE [LARGE SCALE GENOMIC DNA]</scope>
    <source>
        <strain evidence="2 5">DSM 45117</strain>
    </source>
</reference>
<proteinExistence type="predicted"/>
<reference evidence="3 4" key="1">
    <citation type="submission" date="2016-10" db="EMBL/GenBank/DDBJ databases">
        <authorList>
            <person name="de Groot N.N."/>
        </authorList>
    </citation>
    <scope>NUCLEOTIDE SEQUENCE [LARGE SCALE GENOMIC DNA]</scope>
    <source>
        <strain evidence="3 4">CPCC 202808</strain>
    </source>
</reference>
<dbReference type="OrthoDB" id="3372944at2"/>
<dbReference type="Proteomes" id="UP000199052">
    <property type="component" value="Unassembled WGS sequence"/>
</dbReference>
<dbReference type="Proteomes" id="UP000533017">
    <property type="component" value="Unassembled WGS sequence"/>
</dbReference>
<keyword evidence="5" id="KW-1185">Reference proteome</keyword>
<feature type="region of interest" description="Disordered" evidence="1">
    <location>
        <begin position="179"/>
        <end position="229"/>
    </location>
</feature>
<dbReference type="EMBL" id="JACBZA010000001">
    <property type="protein sequence ID" value="NYH86474.1"/>
    <property type="molecule type" value="Genomic_DNA"/>
</dbReference>
<evidence type="ECO:0000313" key="4">
    <source>
        <dbReference type="Proteomes" id="UP000199052"/>
    </source>
</evidence>
<dbReference type="AlphaFoldDB" id="A0A1I2U7I6"/>
<feature type="compositionally biased region" description="Low complexity" evidence="1">
    <location>
        <begin position="36"/>
        <end position="46"/>
    </location>
</feature>
<protein>
    <submittedName>
        <fullName evidence="3">Uncharacterized protein</fullName>
    </submittedName>
</protein>
<evidence type="ECO:0000313" key="5">
    <source>
        <dbReference type="Proteomes" id="UP000533017"/>
    </source>
</evidence>
<gene>
    <name evidence="2" type="ORF">FHR37_005325</name>
    <name evidence="3" type="ORF">SAMN05421678_10855</name>
</gene>
<organism evidence="3 4">
    <name type="scientific">Actinopolymorpha cephalotaxi</name>
    <dbReference type="NCBI Taxonomy" id="504797"/>
    <lineage>
        <taxon>Bacteria</taxon>
        <taxon>Bacillati</taxon>
        <taxon>Actinomycetota</taxon>
        <taxon>Actinomycetes</taxon>
        <taxon>Propionibacteriales</taxon>
        <taxon>Actinopolymorphaceae</taxon>
        <taxon>Actinopolymorpha</taxon>
    </lineage>
</organism>